<evidence type="ECO:0000313" key="4">
    <source>
        <dbReference type="EMBL" id="MBI6629394.1"/>
    </source>
</evidence>
<sequence length="363" mass="39328">MSSASDEDSEKSHEATPQKLQKARKKGEIAKSTDVSVAAGYAGLLLTVMVFGAGSIERFGSAMMVMLDQPDQLATLFFDGGARAPAGGLMQAVAAPLAPWFVIPAAAVMVSILAQRAFVFAPSKITPKLARISILSNAKNKFGRSGFFQFSKSFAKLVLYSVCLGLFLQARLHDMVGAASSGSLAGIALMARLCIEFMFLVVVISTAIAGLDMAWQYHEHLRKNRMSRKEIMDEAKEAEGDPHMKQQRRQRGQEIAMKQMMAHVPGADVVIVNPTHYAVALKWSRMRGTAPVCVAKGRDEIASTIRETAMAAGVPIHSDPPTARAIHATVALGQEITEDHYRAVAAAIRFAERMRMRARAGLR</sequence>
<keyword evidence="4" id="KW-0969">Cilium</keyword>
<evidence type="ECO:0000313" key="5">
    <source>
        <dbReference type="Proteomes" id="UP000613255"/>
    </source>
</evidence>
<name>A0A934HTM7_9RHOB</name>
<keyword evidence="4" id="KW-0966">Cell projection</keyword>
<keyword evidence="4" id="KW-0282">Flagellum</keyword>
<organism evidence="4 5">
    <name type="scientific">Pontibaca salina</name>
    <dbReference type="NCBI Taxonomy" id="2795731"/>
    <lineage>
        <taxon>Bacteria</taxon>
        <taxon>Pseudomonadati</taxon>
        <taxon>Pseudomonadota</taxon>
        <taxon>Alphaproteobacteria</taxon>
        <taxon>Rhodobacterales</taxon>
        <taxon>Roseobacteraceae</taxon>
        <taxon>Pontibaca</taxon>
    </lineage>
</organism>
<keyword evidence="3" id="KW-0472">Membrane</keyword>
<comment type="similarity">
    <text evidence="1">Belongs to the type III secretion exporter family.</text>
</comment>
<keyword evidence="3" id="KW-1133">Transmembrane helix</keyword>
<keyword evidence="3" id="KW-0812">Transmembrane</keyword>
<dbReference type="Pfam" id="PF01312">
    <property type="entry name" value="Bac_export_2"/>
    <property type="match status" value="1"/>
</dbReference>
<dbReference type="RefSeq" id="WP_198685415.1">
    <property type="nucleotide sequence ID" value="NZ_JAEIJD010000003.1"/>
</dbReference>
<dbReference type="InterPro" id="IPR006135">
    <property type="entry name" value="T3SS_substrate_exporter"/>
</dbReference>
<dbReference type="InterPro" id="IPR029025">
    <property type="entry name" value="T3SS_substrate_exporter_C"/>
</dbReference>
<gene>
    <name evidence="4" type="ORF">JAO82_05805</name>
</gene>
<feature type="transmembrane region" description="Helical" evidence="3">
    <location>
        <begin position="35"/>
        <end position="56"/>
    </location>
</feature>
<dbReference type="EMBL" id="JAEIJD010000003">
    <property type="protein sequence ID" value="MBI6629394.1"/>
    <property type="molecule type" value="Genomic_DNA"/>
</dbReference>
<dbReference type="GO" id="GO:0009306">
    <property type="term" value="P:protein secretion"/>
    <property type="evidence" value="ECO:0007669"/>
    <property type="project" value="InterPro"/>
</dbReference>
<protein>
    <submittedName>
        <fullName evidence="4">Flagellar biosynthesis protein FlhB</fullName>
    </submittedName>
</protein>
<feature type="transmembrane region" description="Helical" evidence="3">
    <location>
        <begin position="97"/>
        <end position="121"/>
    </location>
</feature>
<feature type="region of interest" description="Disordered" evidence="2">
    <location>
        <begin position="1"/>
        <end position="27"/>
    </location>
</feature>
<feature type="transmembrane region" description="Helical" evidence="3">
    <location>
        <begin position="184"/>
        <end position="215"/>
    </location>
</feature>
<evidence type="ECO:0000256" key="2">
    <source>
        <dbReference type="SAM" id="MobiDB-lite"/>
    </source>
</evidence>
<keyword evidence="5" id="KW-1185">Reference proteome</keyword>
<accession>A0A934HTM7</accession>
<evidence type="ECO:0000256" key="1">
    <source>
        <dbReference type="ARBA" id="ARBA00010690"/>
    </source>
</evidence>
<dbReference type="AlphaFoldDB" id="A0A934HTM7"/>
<dbReference type="Gene3D" id="3.40.1690.10">
    <property type="entry name" value="secretion proteins EscU"/>
    <property type="match status" value="1"/>
</dbReference>
<dbReference type="PANTHER" id="PTHR30531">
    <property type="entry name" value="FLAGELLAR BIOSYNTHETIC PROTEIN FLHB"/>
    <property type="match status" value="1"/>
</dbReference>
<dbReference type="GO" id="GO:0005886">
    <property type="term" value="C:plasma membrane"/>
    <property type="evidence" value="ECO:0007669"/>
    <property type="project" value="TreeGrafter"/>
</dbReference>
<proteinExistence type="inferred from homology"/>
<dbReference type="PRINTS" id="PR00950">
    <property type="entry name" value="TYPE3IMSPROT"/>
</dbReference>
<evidence type="ECO:0000256" key="3">
    <source>
        <dbReference type="SAM" id="Phobius"/>
    </source>
</evidence>
<reference evidence="4" key="1">
    <citation type="submission" date="2020-12" db="EMBL/GenBank/DDBJ databases">
        <title>Pontibaca salina gen. nov., sp. nov., isolated from marine sediment.</title>
        <authorList>
            <person name="Bo J."/>
            <person name="Wang S."/>
            <person name="Song X."/>
            <person name="Du Z."/>
        </authorList>
    </citation>
    <scope>NUCLEOTIDE SEQUENCE</scope>
    <source>
        <strain evidence="4">S1109L</strain>
    </source>
</reference>
<comment type="caution">
    <text evidence="4">The sequence shown here is derived from an EMBL/GenBank/DDBJ whole genome shotgun (WGS) entry which is preliminary data.</text>
</comment>
<dbReference type="SUPFAM" id="SSF160544">
    <property type="entry name" value="EscU C-terminal domain-like"/>
    <property type="match status" value="1"/>
</dbReference>
<feature type="transmembrane region" description="Helical" evidence="3">
    <location>
        <begin position="154"/>
        <end position="172"/>
    </location>
</feature>
<dbReference type="PANTHER" id="PTHR30531:SF12">
    <property type="entry name" value="FLAGELLAR BIOSYNTHETIC PROTEIN FLHB"/>
    <property type="match status" value="1"/>
</dbReference>
<dbReference type="Proteomes" id="UP000613255">
    <property type="component" value="Unassembled WGS sequence"/>
</dbReference>